<sequence>MIKKNRPVKPGNPSKNCHEYNNSKSNQQTRMLKAFKENPRRSTFAFHNMGIVSPPPRIKELKEKHNIAKEWTKEPDRNGIIHKIALYVYLGPITQGDN</sequence>
<gene>
    <name evidence="3" type="ORF">Lste_2928</name>
</gene>
<comment type="caution">
    <text evidence="3">The sequence shown here is derived from an EMBL/GenBank/DDBJ whole genome shotgun (WGS) entry which is preliminary data.</text>
</comment>
<keyword evidence="4" id="KW-1185">Reference proteome</keyword>
<proteinExistence type="predicted"/>
<dbReference type="Pfam" id="PF14090">
    <property type="entry name" value="HTH_39"/>
    <property type="match status" value="1"/>
</dbReference>
<dbReference type="RefSeq" id="WP_058511782.1">
    <property type="nucleotide sequence ID" value="NZ_LNYY01000021.1"/>
</dbReference>
<dbReference type="Proteomes" id="UP000054926">
    <property type="component" value="Unassembled WGS sequence"/>
</dbReference>
<dbReference type="STRING" id="947033.Lste_2928"/>
<dbReference type="InterPro" id="IPR055245">
    <property type="entry name" value="HTH_proteobacteria"/>
</dbReference>
<organism evidence="3 4">
    <name type="scientific">Legionella steelei</name>
    <dbReference type="NCBI Taxonomy" id="947033"/>
    <lineage>
        <taxon>Bacteria</taxon>
        <taxon>Pseudomonadati</taxon>
        <taxon>Pseudomonadota</taxon>
        <taxon>Gammaproteobacteria</taxon>
        <taxon>Legionellales</taxon>
        <taxon>Legionellaceae</taxon>
        <taxon>Legionella</taxon>
    </lineage>
</organism>
<evidence type="ECO:0000313" key="3">
    <source>
        <dbReference type="EMBL" id="KTD66722.1"/>
    </source>
</evidence>
<protein>
    <recommendedName>
        <fullName evidence="2">Winged helix-turn-helix domain-containing protein</fullName>
    </recommendedName>
</protein>
<evidence type="ECO:0000313" key="4">
    <source>
        <dbReference type="Proteomes" id="UP000054926"/>
    </source>
</evidence>
<evidence type="ECO:0000259" key="2">
    <source>
        <dbReference type="Pfam" id="PF14090"/>
    </source>
</evidence>
<name>A0A0W0ZBZ4_9GAMM</name>
<accession>A0A0W0ZBZ4</accession>
<dbReference type="PATRIC" id="fig|947033.5.peg.3102"/>
<dbReference type="AlphaFoldDB" id="A0A0W0ZBZ4"/>
<feature type="compositionally biased region" description="Polar residues" evidence="1">
    <location>
        <begin position="13"/>
        <end position="27"/>
    </location>
</feature>
<reference evidence="3 4" key="1">
    <citation type="submission" date="2015-11" db="EMBL/GenBank/DDBJ databases">
        <title>Genomic analysis of 38 Legionella species identifies large and diverse effector repertoires.</title>
        <authorList>
            <person name="Burstein D."/>
            <person name="Amaro F."/>
            <person name="Zusman T."/>
            <person name="Lifshitz Z."/>
            <person name="Cohen O."/>
            <person name="Gilbert J.A."/>
            <person name="Pupko T."/>
            <person name="Shuman H.A."/>
            <person name="Segal G."/>
        </authorList>
    </citation>
    <scope>NUCLEOTIDE SEQUENCE [LARGE SCALE GENOMIC DNA]</scope>
    <source>
        <strain evidence="3 4">IMVS3376</strain>
    </source>
</reference>
<feature type="region of interest" description="Disordered" evidence="1">
    <location>
        <begin position="1"/>
        <end position="27"/>
    </location>
</feature>
<evidence type="ECO:0000256" key="1">
    <source>
        <dbReference type="SAM" id="MobiDB-lite"/>
    </source>
</evidence>
<dbReference type="EMBL" id="LNYY01000021">
    <property type="protein sequence ID" value="KTD66722.1"/>
    <property type="molecule type" value="Genomic_DNA"/>
</dbReference>
<feature type="domain" description="Winged helix-turn-helix" evidence="2">
    <location>
        <begin position="27"/>
        <end position="88"/>
    </location>
</feature>